<reference evidence="1" key="1">
    <citation type="submission" date="2021-02" db="EMBL/GenBank/DDBJ databases">
        <authorList>
            <person name="Nowell W R."/>
        </authorList>
    </citation>
    <scope>NUCLEOTIDE SEQUENCE</scope>
</reference>
<dbReference type="AlphaFoldDB" id="A0A813WFP4"/>
<comment type="caution">
    <text evidence="1">The sequence shown here is derived from an EMBL/GenBank/DDBJ whole genome shotgun (WGS) entry which is preliminary data.</text>
</comment>
<gene>
    <name evidence="1" type="ORF">GPM918_LOCUS6293</name>
    <name evidence="2" type="ORF">SRO942_LOCUS6293</name>
</gene>
<evidence type="ECO:0000313" key="1">
    <source>
        <dbReference type="EMBL" id="CAF0855272.1"/>
    </source>
</evidence>
<sequence length="79" mass="9130">MRMLRTRRQQENTMISCNLSQEPTLWPSVVPLETKLNCMNKFFDKMSMASVRQVLCAACSTLQYVDMNVIETLPDDDNP</sequence>
<proteinExistence type="predicted"/>
<keyword evidence="3" id="KW-1185">Reference proteome</keyword>
<dbReference type="Proteomes" id="UP000663829">
    <property type="component" value="Unassembled WGS sequence"/>
</dbReference>
<organism evidence="1 3">
    <name type="scientific">Didymodactylos carnosus</name>
    <dbReference type="NCBI Taxonomy" id="1234261"/>
    <lineage>
        <taxon>Eukaryota</taxon>
        <taxon>Metazoa</taxon>
        <taxon>Spiralia</taxon>
        <taxon>Gnathifera</taxon>
        <taxon>Rotifera</taxon>
        <taxon>Eurotatoria</taxon>
        <taxon>Bdelloidea</taxon>
        <taxon>Philodinida</taxon>
        <taxon>Philodinidae</taxon>
        <taxon>Didymodactylos</taxon>
    </lineage>
</organism>
<name>A0A813WFP4_9BILA</name>
<dbReference type="EMBL" id="CAJOBC010000961">
    <property type="protein sequence ID" value="CAF3643006.1"/>
    <property type="molecule type" value="Genomic_DNA"/>
</dbReference>
<dbReference type="Proteomes" id="UP000681722">
    <property type="component" value="Unassembled WGS sequence"/>
</dbReference>
<protein>
    <submittedName>
        <fullName evidence="1">Uncharacterized protein</fullName>
    </submittedName>
</protein>
<evidence type="ECO:0000313" key="3">
    <source>
        <dbReference type="Proteomes" id="UP000663829"/>
    </source>
</evidence>
<accession>A0A813WFP4</accession>
<evidence type="ECO:0000313" key="2">
    <source>
        <dbReference type="EMBL" id="CAF3643006.1"/>
    </source>
</evidence>
<dbReference type="EMBL" id="CAJNOQ010000961">
    <property type="protein sequence ID" value="CAF0855272.1"/>
    <property type="molecule type" value="Genomic_DNA"/>
</dbReference>